<dbReference type="Pfam" id="PF03783">
    <property type="entry name" value="CsgG"/>
    <property type="match status" value="1"/>
</dbReference>
<dbReference type="RefSeq" id="WP_108985456.1">
    <property type="nucleotide sequence ID" value="NZ_BFBR01000007.1"/>
</dbReference>
<feature type="signal peptide" evidence="2">
    <location>
        <begin position="1"/>
        <end position="24"/>
    </location>
</feature>
<evidence type="ECO:0008006" key="5">
    <source>
        <dbReference type="Google" id="ProtNLM"/>
    </source>
</evidence>
<dbReference type="Gene3D" id="3.40.50.10610">
    <property type="entry name" value="ABC-type transport auxiliary lipoprotein component"/>
    <property type="match status" value="1"/>
</dbReference>
<name>A0A2P2EC05_9PROT</name>
<keyword evidence="4" id="KW-1185">Reference proteome</keyword>
<dbReference type="InterPro" id="IPR005534">
    <property type="entry name" value="Curli_assmbl/transp-comp_CsgG"/>
</dbReference>
<evidence type="ECO:0000313" key="4">
    <source>
        <dbReference type="Proteomes" id="UP000245086"/>
    </source>
</evidence>
<dbReference type="EMBL" id="BFBR01000007">
    <property type="protein sequence ID" value="GBF58589.1"/>
    <property type="molecule type" value="Genomic_DNA"/>
</dbReference>
<protein>
    <recommendedName>
        <fullName evidence="5">Curli production assembly/transport component CsgG</fullName>
    </recommendedName>
</protein>
<organism evidence="3 4">
    <name type="scientific">Candidatus Phycosocius bacilliformis</name>
    <dbReference type="NCBI Taxonomy" id="1445552"/>
    <lineage>
        <taxon>Bacteria</taxon>
        <taxon>Pseudomonadati</taxon>
        <taxon>Pseudomonadota</taxon>
        <taxon>Alphaproteobacteria</taxon>
        <taxon>Caulobacterales</taxon>
        <taxon>Caulobacterales incertae sedis</taxon>
        <taxon>Candidatus Phycosocius</taxon>
    </lineage>
</organism>
<reference evidence="3 4" key="1">
    <citation type="journal article" date="2018" name="Genome Announc.">
        <title>Draft Genome Sequence of "Candidatus Phycosocius bacilliformis," an Alphaproteobacterial Ectosymbiont of the Hydrocarbon-Producing Green Alga Botryococcus braunii.</title>
        <authorList>
            <person name="Tanabe Y."/>
            <person name="Yamaguchi H."/>
            <person name="Watanabe M.M."/>
        </authorList>
    </citation>
    <scope>NUCLEOTIDE SEQUENCE [LARGE SCALE GENOMIC DNA]</scope>
    <source>
        <strain evidence="3 4">BOTRYCO-2</strain>
    </source>
</reference>
<evidence type="ECO:0000256" key="2">
    <source>
        <dbReference type="SAM" id="SignalP"/>
    </source>
</evidence>
<evidence type="ECO:0000256" key="1">
    <source>
        <dbReference type="SAM" id="MobiDB-lite"/>
    </source>
</evidence>
<dbReference type="OrthoDB" id="8832648at2"/>
<sequence>MTRVLRPTRALMICTALSSLVAGCASTSATQAPVAPIVPLKGSAVAQTQTDYTPALRCVANIAANQAYPAPRIAVGHITDMTGADDLYLGRRLTQGATLMAITAVSNAGMRVIERFDTGVTQVDLDFANNRLLRDSPTVIRTPQEGQIQGVDLYIVGGISEYNHNLQSRGQDASFSKSGTKGGSAYFSNGDYVVDVGMDLRLIDARTTEVIAVKSYRKQVRGTQKELGAALSNGSESLDFGLGGRKNEPIQMAIRSIIDRSVFEFTASLYGNDAAPCLAMGQQIESGTVRTAPAMRYTTSAIQPTAPTSRMEPFAMAPYSVQPAPWLQPARGMQGQMQPVQPQSRPQSPEWADGQTNSGQTQINAPMRGMRAGQLDQPFAPGGRSNTETMQERLRREGN</sequence>
<feature type="compositionally biased region" description="Low complexity" evidence="1">
    <location>
        <begin position="332"/>
        <end position="349"/>
    </location>
</feature>
<dbReference type="AlphaFoldDB" id="A0A2P2EC05"/>
<evidence type="ECO:0000313" key="3">
    <source>
        <dbReference type="EMBL" id="GBF58589.1"/>
    </source>
</evidence>
<dbReference type="GO" id="GO:0030288">
    <property type="term" value="C:outer membrane-bounded periplasmic space"/>
    <property type="evidence" value="ECO:0007669"/>
    <property type="project" value="InterPro"/>
</dbReference>
<gene>
    <name evidence="3" type="ORF">PbB2_02275</name>
</gene>
<comment type="caution">
    <text evidence="3">The sequence shown here is derived from an EMBL/GenBank/DDBJ whole genome shotgun (WGS) entry which is preliminary data.</text>
</comment>
<feature type="region of interest" description="Disordered" evidence="1">
    <location>
        <begin position="331"/>
        <end position="399"/>
    </location>
</feature>
<feature type="chain" id="PRO_5015112648" description="Curli production assembly/transport component CsgG" evidence="2">
    <location>
        <begin position="25"/>
        <end position="399"/>
    </location>
</feature>
<proteinExistence type="predicted"/>
<accession>A0A2P2EC05</accession>
<dbReference type="PROSITE" id="PS51257">
    <property type="entry name" value="PROKAR_LIPOPROTEIN"/>
    <property type="match status" value="1"/>
</dbReference>
<keyword evidence="2" id="KW-0732">Signal</keyword>
<dbReference type="Proteomes" id="UP000245086">
    <property type="component" value="Unassembled WGS sequence"/>
</dbReference>
<feature type="compositionally biased region" description="Basic and acidic residues" evidence="1">
    <location>
        <begin position="390"/>
        <end position="399"/>
    </location>
</feature>
<feature type="compositionally biased region" description="Polar residues" evidence="1">
    <location>
        <begin position="354"/>
        <end position="364"/>
    </location>
</feature>